<dbReference type="Pfam" id="PF05154">
    <property type="entry name" value="TM2"/>
    <property type="match status" value="1"/>
</dbReference>
<evidence type="ECO:0000256" key="5">
    <source>
        <dbReference type="SAM" id="Phobius"/>
    </source>
</evidence>
<evidence type="ECO:0000313" key="9">
    <source>
        <dbReference type="Proteomes" id="UP001304125"/>
    </source>
</evidence>
<dbReference type="Proteomes" id="UP001304125">
    <property type="component" value="Chromosome"/>
</dbReference>
<evidence type="ECO:0000256" key="3">
    <source>
        <dbReference type="ARBA" id="ARBA00022989"/>
    </source>
</evidence>
<feature type="transmembrane region" description="Helical" evidence="5">
    <location>
        <begin position="14"/>
        <end position="33"/>
    </location>
</feature>
<evidence type="ECO:0000313" key="8">
    <source>
        <dbReference type="EMBL" id="WNM26412.1"/>
    </source>
</evidence>
<dbReference type="RefSeq" id="WP_313496536.1">
    <property type="nucleotide sequence ID" value="NZ_CP134879.1"/>
</dbReference>
<evidence type="ECO:0000259" key="6">
    <source>
        <dbReference type="Pfam" id="PF05154"/>
    </source>
</evidence>
<keyword evidence="9" id="KW-1185">Reference proteome</keyword>
<accession>A0AA96J8N9</accession>
<organism evidence="8">
    <name type="scientific">Demequina capsici</name>
    <dbReference type="NCBI Taxonomy" id="3075620"/>
    <lineage>
        <taxon>Bacteria</taxon>
        <taxon>Bacillati</taxon>
        <taxon>Actinomycetota</taxon>
        <taxon>Actinomycetes</taxon>
        <taxon>Micrococcales</taxon>
        <taxon>Demequinaceae</taxon>
        <taxon>Demequina</taxon>
    </lineage>
</organism>
<evidence type="ECO:0000256" key="4">
    <source>
        <dbReference type="ARBA" id="ARBA00023136"/>
    </source>
</evidence>
<evidence type="ECO:0000313" key="7">
    <source>
        <dbReference type="EMBL" id="WNM23547.1"/>
    </source>
</evidence>
<evidence type="ECO:0000256" key="1">
    <source>
        <dbReference type="ARBA" id="ARBA00004141"/>
    </source>
</evidence>
<keyword evidence="4 5" id="KW-0472">Membrane</keyword>
<proteinExistence type="predicted"/>
<evidence type="ECO:0000256" key="2">
    <source>
        <dbReference type="ARBA" id="ARBA00022692"/>
    </source>
</evidence>
<dbReference type="InterPro" id="IPR050932">
    <property type="entry name" value="TM2D1-3-like"/>
</dbReference>
<feature type="transmembrane region" description="Helical" evidence="5">
    <location>
        <begin position="40"/>
        <end position="60"/>
    </location>
</feature>
<protein>
    <submittedName>
        <fullName evidence="8">NINE protein</fullName>
    </submittedName>
</protein>
<keyword evidence="3 5" id="KW-1133">Transmembrane helix</keyword>
<dbReference type="EMBL" id="CP134879">
    <property type="protein sequence ID" value="WNM23547.1"/>
    <property type="molecule type" value="Genomic_DNA"/>
</dbReference>
<name>A0AA96J8N9_9MICO</name>
<reference evidence="8 9" key="1">
    <citation type="submission" date="2023-09" db="EMBL/GenBank/DDBJ databases">
        <title>Demequina sp. a novel bacteria isolated from Capsicum annuum.</title>
        <authorList>
            <person name="Humaira Z."/>
            <person name="Lee J."/>
            <person name="Cho D."/>
        </authorList>
    </citation>
    <scope>NUCLEOTIDE SEQUENCE</scope>
    <source>
        <strain evidence="7 9">OYTSA14</strain>
        <strain evidence="8">PMTSA13</strain>
    </source>
</reference>
<dbReference type="InterPro" id="IPR007829">
    <property type="entry name" value="TM2"/>
</dbReference>
<feature type="domain" description="TM2" evidence="6">
    <location>
        <begin position="10"/>
        <end position="58"/>
    </location>
</feature>
<accession>A0AA96J5W6</accession>
<dbReference type="Proteomes" id="UP001303408">
    <property type="component" value="Chromosome"/>
</dbReference>
<keyword evidence="2 5" id="KW-0812">Transmembrane</keyword>
<dbReference type="GO" id="GO:0016020">
    <property type="term" value="C:membrane"/>
    <property type="evidence" value="ECO:0007669"/>
    <property type="project" value="UniProtKB-SubCell"/>
</dbReference>
<sequence length="76" mass="8302">MSYPAPALPPKDTAVTYILWFFLGVLGIHQFYLGKVGRGLLYLFTAGVFGIMLIVDLFTIPSQVRTVNAQRAVGIG</sequence>
<dbReference type="AlphaFoldDB" id="A0AA96J8N9"/>
<dbReference type="EMBL" id="CP134880">
    <property type="protein sequence ID" value="WNM26412.1"/>
    <property type="molecule type" value="Genomic_DNA"/>
</dbReference>
<dbReference type="PANTHER" id="PTHR21016">
    <property type="entry name" value="BETA-AMYLOID BINDING PROTEIN-RELATED"/>
    <property type="match status" value="1"/>
</dbReference>
<gene>
    <name evidence="7" type="ORF">RN606_09220</name>
    <name evidence="8" type="ORF">RN607_09375</name>
</gene>
<dbReference type="KEGG" id="dcp:RN607_09375"/>
<comment type="subcellular location">
    <subcellularLocation>
        <location evidence="1">Membrane</location>
        <topology evidence="1">Multi-pass membrane protein</topology>
    </subcellularLocation>
</comment>
<dbReference type="PANTHER" id="PTHR21016:SF25">
    <property type="entry name" value="TM2 DOMAIN-CONTAINING PROTEIN DDB_G0277895-RELATED"/>
    <property type="match status" value="1"/>
</dbReference>